<dbReference type="PANTHER" id="PTHR22761:SF5">
    <property type="entry name" value="CHARGED MULTIVESICULAR BODY PROTEIN 6"/>
    <property type="match status" value="1"/>
</dbReference>
<dbReference type="Pfam" id="PF03357">
    <property type="entry name" value="Snf7"/>
    <property type="match status" value="1"/>
</dbReference>
<feature type="region of interest" description="Disordered" evidence="8">
    <location>
        <begin position="171"/>
        <end position="240"/>
    </location>
</feature>
<dbReference type="Gene3D" id="1.10.287.1060">
    <property type="entry name" value="ESAT-6-like"/>
    <property type="match status" value="1"/>
</dbReference>
<feature type="coiled-coil region" evidence="7">
    <location>
        <begin position="16"/>
        <end position="43"/>
    </location>
</feature>
<accession>A0AAD5SED1</accession>
<comment type="similarity">
    <text evidence="2">Belongs to the SNF7 family.</text>
</comment>
<evidence type="ECO:0000256" key="7">
    <source>
        <dbReference type="SAM" id="Coils"/>
    </source>
</evidence>
<evidence type="ECO:0000313" key="10">
    <source>
        <dbReference type="Proteomes" id="UP001212841"/>
    </source>
</evidence>
<dbReference type="PANTHER" id="PTHR22761">
    <property type="entry name" value="CHARGED MULTIVESICULAR BODY PROTEIN"/>
    <property type="match status" value="1"/>
</dbReference>
<evidence type="ECO:0000256" key="4">
    <source>
        <dbReference type="ARBA" id="ARBA00022753"/>
    </source>
</evidence>
<evidence type="ECO:0000256" key="3">
    <source>
        <dbReference type="ARBA" id="ARBA00022448"/>
    </source>
</evidence>
<comment type="caution">
    <text evidence="9">The sequence shown here is derived from an EMBL/GenBank/DDBJ whole genome shotgun (WGS) entry which is preliminary data.</text>
</comment>
<organism evidence="9 10">
    <name type="scientific">Rhizophlyctis rosea</name>
    <dbReference type="NCBI Taxonomy" id="64517"/>
    <lineage>
        <taxon>Eukaryota</taxon>
        <taxon>Fungi</taxon>
        <taxon>Fungi incertae sedis</taxon>
        <taxon>Chytridiomycota</taxon>
        <taxon>Chytridiomycota incertae sedis</taxon>
        <taxon>Chytridiomycetes</taxon>
        <taxon>Rhizophlyctidales</taxon>
        <taxon>Rhizophlyctidaceae</taxon>
        <taxon>Rhizophlyctis</taxon>
    </lineage>
</organism>
<evidence type="ECO:0000256" key="8">
    <source>
        <dbReference type="SAM" id="MobiDB-lite"/>
    </source>
</evidence>
<dbReference type="InterPro" id="IPR005024">
    <property type="entry name" value="Snf7_fam"/>
</dbReference>
<dbReference type="AlphaFoldDB" id="A0AAD5SED1"/>
<evidence type="ECO:0000256" key="1">
    <source>
        <dbReference type="ARBA" id="ARBA00004608"/>
    </source>
</evidence>
<sequence>MGNLVGKEKHRKVTSKDKAILDLKVQRDKLKQYQKKIQSVLDKEVEVAKHHLRNGDQGRALLALKKKKYQERLLQQTDQQLLTLEQLTGQIEYALVEQDILKGLQQGNDVLKEIHKEMSLDAVQKLMDDTADAIAYQAEIDELISGKITDEDEEEIMAQLDALVEEEMNEKLPTVPETPIPGTEQTPQKIPARQKDDILELPSVPDTPLPDVEEPAAAEAPKQKTKAKAEARALEEPLPA</sequence>
<evidence type="ECO:0000313" key="9">
    <source>
        <dbReference type="EMBL" id="KAJ3053507.1"/>
    </source>
</evidence>
<evidence type="ECO:0000256" key="5">
    <source>
        <dbReference type="ARBA" id="ARBA00022927"/>
    </source>
</evidence>
<dbReference type="EMBL" id="JADGJD010000202">
    <property type="protein sequence ID" value="KAJ3053507.1"/>
    <property type="molecule type" value="Genomic_DNA"/>
</dbReference>
<keyword evidence="5" id="KW-0653">Protein transport</keyword>
<keyword evidence="3" id="KW-0813">Transport</keyword>
<proteinExistence type="inferred from homology"/>
<dbReference type="GO" id="GO:0000815">
    <property type="term" value="C:ESCRT III complex"/>
    <property type="evidence" value="ECO:0007669"/>
    <property type="project" value="TreeGrafter"/>
</dbReference>
<keyword evidence="4" id="KW-0967">Endosome</keyword>
<dbReference type="GO" id="GO:0015031">
    <property type="term" value="P:protein transport"/>
    <property type="evidence" value="ECO:0007669"/>
    <property type="project" value="UniProtKB-KW"/>
</dbReference>
<name>A0AAD5SED1_9FUNG</name>
<comment type="subcellular location">
    <subcellularLocation>
        <location evidence="1">Endosome membrane</location>
    </subcellularLocation>
</comment>
<dbReference type="GO" id="GO:0006900">
    <property type="term" value="P:vesicle budding from membrane"/>
    <property type="evidence" value="ECO:0007669"/>
    <property type="project" value="TreeGrafter"/>
</dbReference>
<dbReference type="GO" id="GO:0032511">
    <property type="term" value="P:late endosome to vacuole transport via multivesicular body sorting pathway"/>
    <property type="evidence" value="ECO:0007669"/>
    <property type="project" value="TreeGrafter"/>
</dbReference>
<keyword evidence="10" id="KW-1185">Reference proteome</keyword>
<evidence type="ECO:0000256" key="2">
    <source>
        <dbReference type="ARBA" id="ARBA00006190"/>
    </source>
</evidence>
<protein>
    <submittedName>
        <fullName evidence="9">Vacuolar protein sorting-associated protein 20</fullName>
    </submittedName>
</protein>
<reference evidence="9" key="1">
    <citation type="submission" date="2020-05" db="EMBL/GenBank/DDBJ databases">
        <title>Phylogenomic resolution of chytrid fungi.</title>
        <authorList>
            <person name="Stajich J.E."/>
            <person name="Amses K."/>
            <person name="Simmons R."/>
            <person name="Seto K."/>
            <person name="Myers J."/>
            <person name="Bonds A."/>
            <person name="Quandt C.A."/>
            <person name="Barry K."/>
            <person name="Liu P."/>
            <person name="Grigoriev I."/>
            <person name="Longcore J.E."/>
            <person name="James T.Y."/>
        </authorList>
    </citation>
    <scope>NUCLEOTIDE SEQUENCE</scope>
    <source>
        <strain evidence="9">JEL0318</strain>
    </source>
</reference>
<keyword evidence="7" id="KW-0175">Coiled coil</keyword>
<evidence type="ECO:0000256" key="6">
    <source>
        <dbReference type="ARBA" id="ARBA00023136"/>
    </source>
</evidence>
<dbReference type="Proteomes" id="UP001212841">
    <property type="component" value="Unassembled WGS sequence"/>
</dbReference>
<gene>
    <name evidence="9" type="primary">VPS20</name>
    <name evidence="9" type="ORF">HK097_004146</name>
</gene>
<dbReference type="GO" id="GO:0005771">
    <property type="term" value="C:multivesicular body"/>
    <property type="evidence" value="ECO:0007669"/>
    <property type="project" value="TreeGrafter"/>
</dbReference>
<keyword evidence="6" id="KW-0472">Membrane</keyword>
<feature type="compositionally biased region" description="Basic and acidic residues" evidence="8">
    <location>
        <begin position="227"/>
        <end position="240"/>
    </location>
</feature>